<dbReference type="Proteomes" id="UP000030751">
    <property type="component" value="Unassembled WGS sequence"/>
</dbReference>
<gene>
    <name evidence="1" type="ORF">FOVG_17613</name>
</gene>
<reference evidence="1" key="2">
    <citation type="submission" date="2012-05" db="EMBL/GenBank/DDBJ databases">
        <title>Annotation of the Genome Sequence of Fusarium oxysporum HDV247.</title>
        <authorList>
            <consortium name="The Broad Institute Genomics Platform"/>
            <person name="Ma L.-J."/>
            <person name="Corby-Kistler H."/>
            <person name="Broz K."/>
            <person name="Gale L.R."/>
            <person name="Jonkers W."/>
            <person name="O'Donnell K."/>
            <person name="Ploetz R."/>
            <person name="Steinberg C."/>
            <person name="Schwartz D.C."/>
            <person name="VanEtten H."/>
            <person name="Zhou S."/>
            <person name="Young S.K."/>
            <person name="Zeng Q."/>
            <person name="Gargeya S."/>
            <person name="Fitzgerald M."/>
            <person name="Abouelleil A."/>
            <person name="Alvarado L."/>
            <person name="Chapman S.B."/>
            <person name="Gainer-Dewar J."/>
            <person name="Goldberg J."/>
            <person name="Griggs A."/>
            <person name="Gujja S."/>
            <person name="Hansen M."/>
            <person name="Howarth C."/>
            <person name="Imamovic A."/>
            <person name="Ireland A."/>
            <person name="Larimer J."/>
            <person name="McCowan C."/>
            <person name="Murphy C."/>
            <person name="Pearson M."/>
            <person name="Poon T.W."/>
            <person name="Priest M."/>
            <person name="Roberts A."/>
            <person name="Saif S."/>
            <person name="Shea T."/>
            <person name="Sykes S."/>
            <person name="Wortman J."/>
            <person name="Nusbaum C."/>
            <person name="Birren B."/>
        </authorList>
    </citation>
    <scope>NUCLEOTIDE SEQUENCE</scope>
    <source>
        <strain evidence="1">HDV247</strain>
    </source>
</reference>
<dbReference type="EMBL" id="JH651025">
    <property type="protein sequence ID" value="EXA31055.1"/>
    <property type="molecule type" value="Genomic_DNA"/>
</dbReference>
<organism evidence="1">
    <name type="scientific">Fusarium oxysporum f. sp. pisi HDV247</name>
    <dbReference type="NCBI Taxonomy" id="1080344"/>
    <lineage>
        <taxon>Eukaryota</taxon>
        <taxon>Fungi</taxon>
        <taxon>Dikarya</taxon>
        <taxon>Ascomycota</taxon>
        <taxon>Pezizomycotina</taxon>
        <taxon>Sordariomycetes</taxon>
        <taxon>Hypocreomycetidae</taxon>
        <taxon>Hypocreales</taxon>
        <taxon>Nectriaceae</taxon>
        <taxon>Fusarium</taxon>
        <taxon>Fusarium oxysporum species complex</taxon>
    </lineage>
</organism>
<protein>
    <submittedName>
        <fullName evidence="1">Uncharacterized protein</fullName>
    </submittedName>
</protein>
<dbReference type="AlphaFoldDB" id="W9NTD6"/>
<evidence type="ECO:0000313" key="1">
    <source>
        <dbReference type="EMBL" id="EXA31055.1"/>
    </source>
</evidence>
<accession>W9NTD6</accession>
<reference evidence="1" key="1">
    <citation type="submission" date="2011-10" db="EMBL/GenBank/DDBJ databases">
        <title>The Genome Sequence of Fusarium oxysporum HDV247.</title>
        <authorList>
            <consortium name="The Broad Institute Genome Sequencing Platform"/>
            <person name="Ma L.-J."/>
            <person name="Gale L.R."/>
            <person name="Schwartz D.C."/>
            <person name="Zhou S."/>
            <person name="Corby-Kistler H."/>
            <person name="Young S.K."/>
            <person name="Zeng Q."/>
            <person name="Gargeya S."/>
            <person name="Fitzgerald M."/>
            <person name="Haas B."/>
            <person name="Abouelleil A."/>
            <person name="Alvarado L."/>
            <person name="Arachchi H.M."/>
            <person name="Berlin A."/>
            <person name="Brown A."/>
            <person name="Chapman S.B."/>
            <person name="Chen Z."/>
            <person name="Dunbar C."/>
            <person name="Freedman E."/>
            <person name="Gearin G."/>
            <person name="Goldberg J."/>
            <person name="Griggs A."/>
            <person name="Gujja S."/>
            <person name="Heiman D."/>
            <person name="Howarth C."/>
            <person name="Larson L."/>
            <person name="Lui A."/>
            <person name="MacDonald P.J.P."/>
            <person name="Montmayeur A."/>
            <person name="Murphy C."/>
            <person name="Neiman D."/>
            <person name="Pearson M."/>
            <person name="Priest M."/>
            <person name="Roberts A."/>
            <person name="Saif S."/>
            <person name="Shea T."/>
            <person name="Shenoy N."/>
            <person name="Sisk P."/>
            <person name="Stolte C."/>
            <person name="Sykes S."/>
            <person name="Wortman J."/>
            <person name="Nusbaum C."/>
            <person name="Birren B."/>
        </authorList>
    </citation>
    <scope>NUCLEOTIDE SEQUENCE [LARGE SCALE GENOMIC DNA]</scope>
    <source>
        <strain evidence="1">HDV247</strain>
    </source>
</reference>
<name>W9NTD6_FUSOX</name>
<dbReference type="HOGENOM" id="CLU_3392362_0_0_1"/>
<proteinExistence type="predicted"/>
<sequence length="32" mass="3340">MSVLINADSTGDVFGKTGWANAYSASTYDGHC</sequence>